<organism evidence="1 2">
    <name type="scientific">Candida viswanathii</name>
    <dbReference type="NCBI Taxonomy" id="5486"/>
    <lineage>
        <taxon>Eukaryota</taxon>
        <taxon>Fungi</taxon>
        <taxon>Dikarya</taxon>
        <taxon>Ascomycota</taxon>
        <taxon>Saccharomycotina</taxon>
        <taxon>Pichiomycetes</taxon>
        <taxon>Debaryomycetaceae</taxon>
        <taxon>Candida/Lodderomyces clade</taxon>
        <taxon>Candida</taxon>
    </lineage>
</organism>
<accession>A0A367YHW5</accession>
<gene>
    <name evidence="1" type="ORF">Cantr_01321</name>
</gene>
<comment type="caution">
    <text evidence="1">The sequence shown here is derived from an EMBL/GenBank/DDBJ whole genome shotgun (WGS) entry which is preliminary data.</text>
</comment>
<dbReference type="STRING" id="5486.A0A367YHW5"/>
<sequence length="379" mass="42981">MSNEVNLSVIPRVVDVVAAAASGVVELDELNLLDATGNAEERSTNPLINVQLQLLLHYEPLSKKIFKTICDYSKHVRYELVETYIYNLLQSNNLKAATLLLHKLLMKTTISKYPTSFEMRLPRSYDVFHELIDNVKFYDEITYLVQTNNLLPFLQLAIIFKNNNDPVRIEGIIGYFRRFYSYHQSQYIYKSLLAARVECYASMDDLSQSLSSFVQYAHAHNESDKGRIGKAVPAVLKTSASETKHLGQRAGNHALRVQTNLDVHQNLLAEICNTELFNPIMHRNVYSSTMQYGRDSGMSTIHPVINGSISRNDLPNFEKLITKHIAKMDIREMLQLTVSRHALLHIFVVSGLCNLGKCKTALMYLRTLGPALEQGGRSI</sequence>
<evidence type="ECO:0000313" key="1">
    <source>
        <dbReference type="EMBL" id="RCK65464.1"/>
    </source>
</evidence>
<dbReference type="OrthoDB" id="4093324at2759"/>
<keyword evidence="2" id="KW-1185">Reference proteome</keyword>
<reference evidence="1 2" key="1">
    <citation type="submission" date="2018-06" db="EMBL/GenBank/DDBJ databases">
        <title>Whole genome sequencing of Candida tropicalis (genome annotated by CSBL at Korea University).</title>
        <authorList>
            <person name="Ahn J."/>
        </authorList>
    </citation>
    <scope>NUCLEOTIDE SEQUENCE [LARGE SCALE GENOMIC DNA]</scope>
    <source>
        <strain evidence="1 2">ATCC 20962</strain>
    </source>
</reference>
<name>A0A367YHW5_9ASCO</name>
<dbReference type="EMBL" id="QLNQ01000020">
    <property type="protein sequence ID" value="RCK65464.1"/>
    <property type="molecule type" value="Genomic_DNA"/>
</dbReference>
<dbReference type="Proteomes" id="UP000253472">
    <property type="component" value="Unassembled WGS sequence"/>
</dbReference>
<evidence type="ECO:0000313" key="2">
    <source>
        <dbReference type="Proteomes" id="UP000253472"/>
    </source>
</evidence>
<dbReference type="AlphaFoldDB" id="A0A367YHW5"/>
<protein>
    <submittedName>
        <fullName evidence="1">Uncharacterized protein</fullName>
    </submittedName>
</protein>
<proteinExistence type="predicted"/>